<keyword evidence="7" id="KW-0964">Secreted</keyword>
<comment type="subcellular location">
    <subcellularLocation>
        <location evidence="1">Cell envelope</location>
    </subcellularLocation>
    <subcellularLocation>
        <location evidence="2">Secreted</location>
    </subcellularLocation>
</comment>
<dbReference type="GO" id="GO:0005576">
    <property type="term" value="C:extracellular region"/>
    <property type="evidence" value="ECO:0007669"/>
    <property type="project" value="UniProtKB-SubCell"/>
</dbReference>
<dbReference type="Pfam" id="PF01095">
    <property type="entry name" value="Pectinesterase"/>
    <property type="match status" value="1"/>
</dbReference>
<dbReference type="SMART" id="SM00856">
    <property type="entry name" value="PMEI"/>
    <property type="match status" value="1"/>
</dbReference>
<feature type="active site" evidence="16">
    <location>
        <position position="413"/>
    </location>
</feature>
<evidence type="ECO:0000256" key="8">
    <source>
        <dbReference type="ARBA" id="ARBA00022729"/>
    </source>
</evidence>
<dbReference type="GO" id="GO:0004857">
    <property type="term" value="F:enzyme inhibitor activity"/>
    <property type="evidence" value="ECO:0007669"/>
    <property type="project" value="InterPro"/>
</dbReference>
<dbReference type="Gene3D" id="1.20.140.40">
    <property type="entry name" value="Invertase/pectin methylesterase inhibitor family protein"/>
    <property type="match status" value="1"/>
</dbReference>
<comment type="pathway">
    <text evidence="3 17">Glycan metabolism; pectin degradation; 2-dehydro-3-deoxy-D-gluconate from pectin: step 1/5.</text>
</comment>
<dbReference type="KEGG" id="egu:105057449"/>
<evidence type="ECO:0000313" key="20">
    <source>
        <dbReference type="RefSeq" id="XP_010938361.1"/>
    </source>
</evidence>
<evidence type="ECO:0000256" key="6">
    <source>
        <dbReference type="ARBA" id="ARBA00013229"/>
    </source>
</evidence>
<dbReference type="InParanoid" id="A0A6I9S6I8"/>
<dbReference type="InterPro" id="IPR006501">
    <property type="entry name" value="Pectinesterase_inhib_dom"/>
</dbReference>
<dbReference type="EC" id="3.1.1.11" evidence="6 17"/>
<keyword evidence="11" id="KW-1015">Disulfide bond</keyword>
<dbReference type="Gene3D" id="2.160.20.10">
    <property type="entry name" value="Single-stranded right-handed beta-helix, Pectin lyase-like"/>
    <property type="match status" value="1"/>
</dbReference>
<evidence type="ECO:0000256" key="14">
    <source>
        <dbReference type="ARBA" id="ARBA00047928"/>
    </source>
</evidence>
<dbReference type="SUPFAM" id="SSF51126">
    <property type="entry name" value="Pectin lyase-like"/>
    <property type="match status" value="1"/>
</dbReference>
<dbReference type="OrthoDB" id="2019149at2759"/>
<dbReference type="AlphaFoldDB" id="A0A6I9S6I8"/>
<dbReference type="InterPro" id="IPR000070">
    <property type="entry name" value="Pectinesterase_cat"/>
</dbReference>
<reference evidence="20" key="1">
    <citation type="submission" date="2025-08" db="UniProtKB">
        <authorList>
            <consortium name="RefSeq"/>
        </authorList>
    </citation>
    <scope>IDENTIFICATION</scope>
</reference>
<evidence type="ECO:0000259" key="18">
    <source>
        <dbReference type="SMART" id="SM00856"/>
    </source>
</evidence>
<dbReference type="Pfam" id="PF04043">
    <property type="entry name" value="PMEI"/>
    <property type="match status" value="1"/>
</dbReference>
<keyword evidence="12" id="KW-0325">Glycoprotein</keyword>
<dbReference type="GeneID" id="105057449"/>
<dbReference type="SUPFAM" id="SSF101148">
    <property type="entry name" value="Plant invertase/pectin methylesterase inhibitor"/>
    <property type="match status" value="1"/>
</dbReference>
<gene>
    <name evidence="20" type="primary">LOC105057449</name>
</gene>
<dbReference type="GO" id="GO:0042545">
    <property type="term" value="P:cell wall modification"/>
    <property type="evidence" value="ECO:0007669"/>
    <property type="project" value="UniProtKB-UniRule"/>
</dbReference>
<keyword evidence="13" id="KW-0961">Cell wall biogenesis/degradation</keyword>
<dbReference type="FunFam" id="1.20.140.40:FF:000004">
    <property type="entry name" value="Pectinesterase"/>
    <property type="match status" value="1"/>
</dbReference>
<dbReference type="FunFam" id="2.160.20.10:FF:000001">
    <property type="entry name" value="Pectinesterase"/>
    <property type="match status" value="1"/>
</dbReference>
<evidence type="ECO:0000256" key="13">
    <source>
        <dbReference type="ARBA" id="ARBA00023316"/>
    </source>
</evidence>
<keyword evidence="19" id="KW-1185">Reference proteome</keyword>
<dbReference type="PROSITE" id="PS00503">
    <property type="entry name" value="PECTINESTERASE_2"/>
    <property type="match status" value="1"/>
</dbReference>
<proteinExistence type="inferred from homology"/>
<comment type="similarity">
    <text evidence="5">In the C-terminal section; belongs to the pectinesterase family.</text>
</comment>
<evidence type="ECO:0000313" key="19">
    <source>
        <dbReference type="Proteomes" id="UP000504607"/>
    </source>
</evidence>
<evidence type="ECO:0000256" key="7">
    <source>
        <dbReference type="ARBA" id="ARBA00022525"/>
    </source>
</evidence>
<comment type="function">
    <text evidence="15">Acts in the modification of cell walls via demethylesterification of cell wall pectin.</text>
</comment>
<evidence type="ECO:0000256" key="10">
    <source>
        <dbReference type="ARBA" id="ARBA00023085"/>
    </source>
</evidence>
<dbReference type="NCBIfam" id="TIGR01614">
    <property type="entry name" value="PME_inhib"/>
    <property type="match status" value="1"/>
</dbReference>
<sequence length="575" mass="63538">MASSNTIAFLLLFSFFFFFTPSLSHTHPSAPVSPSTACNSTPDPNFCKSVLPPGGTQNLYTYGRFSLAKSLWNAQKSLNLINRYLARHSTLSLTAFRALEDCQLLFELNIDFLTSAGATLNSTKKLFDPQADELQTLLSALLTNQQTCFDGIQDAASAWSIKHGLSVPLTNGSKLYSVSLALFTQAWVPKTKKTKFHHAFIPSRVSKSRLLLGRSLLFHEAEIGRDGSLPLKMSKPNRELFERRTGRRLLQETDSVLVNDIVVVSRDGSGNFTSIMDAVNSAPDKLDESSGYYVIYVDAGVYEEYVVISKKKTYLMMIGDGINRTVVTGNHSVVDGWTTFNSSSFAVVGQGFVAINMTFRNTAGAIKHQAVAVRNDADLSTFYSCSFEGYQDTLYTHSMRQFYRECDIYGTVDYIFGNAAVVFQNCNIYSRLPMQGQSNTVTAQGRTDPNQNTGTVIQECNIVAAPDLASDGGSTITYLGRPWKNYSRTVIMESFMDSSIDPKGWMPWDGDFALSTLYYAEFNNTGPGSDTRNRVTWPGFHVINSTDASNFTVSNFILGDDWLPQAGVPYSTGLL</sequence>
<dbReference type="GO" id="GO:0045490">
    <property type="term" value="P:pectin catabolic process"/>
    <property type="evidence" value="ECO:0007669"/>
    <property type="project" value="UniProtKB-UniRule"/>
</dbReference>
<dbReference type="InterPro" id="IPR033131">
    <property type="entry name" value="Pectinesterase_Asp_AS"/>
</dbReference>
<protein>
    <recommendedName>
        <fullName evidence="6 17">Pectinesterase</fullName>
        <ecNumber evidence="6 17">3.1.1.11</ecNumber>
    </recommendedName>
</protein>
<dbReference type="PANTHER" id="PTHR31707">
    <property type="entry name" value="PECTINESTERASE"/>
    <property type="match status" value="1"/>
</dbReference>
<feature type="signal peptide" evidence="17">
    <location>
        <begin position="1"/>
        <end position="24"/>
    </location>
</feature>
<evidence type="ECO:0000256" key="17">
    <source>
        <dbReference type="RuleBase" id="RU000589"/>
    </source>
</evidence>
<evidence type="ECO:0000256" key="1">
    <source>
        <dbReference type="ARBA" id="ARBA00004196"/>
    </source>
</evidence>
<dbReference type="InterPro" id="IPR011050">
    <property type="entry name" value="Pectin_lyase_fold/virulence"/>
</dbReference>
<feature type="chain" id="PRO_5027139068" description="Pectinesterase" evidence="17">
    <location>
        <begin position="25"/>
        <end position="575"/>
    </location>
</feature>
<evidence type="ECO:0000256" key="4">
    <source>
        <dbReference type="ARBA" id="ARBA00006027"/>
    </source>
</evidence>
<dbReference type="FunCoup" id="A0A6I9S6I8">
    <property type="interactions" value="90"/>
</dbReference>
<feature type="domain" description="Pectinesterase inhibitor" evidence="18">
    <location>
        <begin position="29"/>
        <end position="182"/>
    </location>
</feature>
<dbReference type="CDD" id="cd15798">
    <property type="entry name" value="PMEI-like_3"/>
    <property type="match status" value="1"/>
</dbReference>
<evidence type="ECO:0000256" key="5">
    <source>
        <dbReference type="ARBA" id="ARBA00007786"/>
    </source>
</evidence>
<name>A0A6I9S6I8_ELAGV</name>
<evidence type="ECO:0000256" key="16">
    <source>
        <dbReference type="PROSITE-ProRule" id="PRU10040"/>
    </source>
</evidence>
<comment type="similarity">
    <text evidence="4">In the N-terminal section; belongs to the PMEI family.</text>
</comment>
<evidence type="ECO:0000256" key="3">
    <source>
        <dbReference type="ARBA" id="ARBA00005184"/>
    </source>
</evidence>
<organism evidence="19 20">
    <name type="scientific">Elaeis guineensis var. tenera</name>
    <name type="common">Oil palm</name>
    <dbReference type="NCBI Taxonomy" id="51953"/>
    <lineage>
        <taxon>Eukaryota</taxon>
        <taxon>Viridiplantae</taxon>
        <taxon>Streptophyta</taxon>
        <taxon>Embryophyta</taxon>
        <taxon>Tracheophyta</taxon>
        <taxon>Spermatophyta</taxon>
        <taxon>Magnoliopsida</taxon>
        <taxon>Liliopsida</taxon>
        <taxon>Arecaceae</taxon>
        <taxon>Arecoideae</taxon>
        <taxon>Cocoseae</taxon>
        <taxon>Elaeidinae</taxon>
        <taxon>Elaeis</taxon>
    </lineage>
</organism>
<dbReference type="GO" id="GO:0030599">
    <property type="term" value="F:pectinesterase activity"/>
    <property type="evidence" value="ECO:0007669"/>
    <property type="project" value="UniProtKB-UniRule"/>
</dbReference>
<evidence type="ECO:0000256" key="15">
    <source>
        <dbReference type="ARBA" id="ARBA00057335"/>
    </source>
</evidence>
<accession>A0A6I9S6I8</accession>
<keyword evidence="10 17" id="KW-0063">Aspartyl esterase</keyword>
<keyword evidence="8 17" id="KW-0732">Signal</keyword>
<dbReference type="InterPro" id="IPR012334">
    <property type="entry name" value="Pectin_lyas_fold"/>
</dbReference>
<evidence type="ECO:0000256" key="2">
    <source>
        <dbReference type="ARBA" id="ARBA00004613"/>
    </source>
</evidence>
<evidence type="ECO:0000256" key="11">
    <source>
        <dbReference type="ARBA" id="ARBA00023157"/>
    </source>
</evidence>
<dbReference type="InterPro" id="IPR035513">
    <property type="entry name" value="Invertase/methylesterase_inhib"/>
</dbReference>
<dbReference type="Proteomes" id="UP000504607">
    <property type="component" value="Chromosome 14"/>
</dbReference>
<dbReference type="RefSeq" id="XP_010938361.1">
    <property type="nucleotide sequence ID" value="XM_010940059.3"/>
</dbReference>
<evidence type="ECO:0000256" key="12">
    <source>
        <dbReference type="ARBA" id="ARBA00023180"/>
    </source>
</evidence>
<evidence type="ECO:0000256" key="9">
    <source>
        <dbReference type="ARBA" id="ARBA00022801"/>
    </source>
</evidence>
<dbReference type="UniPathway" id="UPA00545">
    <property type="reaction ID" value="UER00823"/>
</dbReference>
<keyword evidence="9 17" id="KW-0378">Hydrolase</keyword>
<comment type="catalytic activity">
    <reaction evidence="14 17">
        <text>[(1-&gt;4)-alpha-D-galacturonosyl methyl ester](n) + n H2O = [(1-&gt;4)-alpha-D-galacturonosyl](n) + n methanol + n H(+)</text>
        <dbReference type="Rhea" id="RHEA:22380"/>
        <dbReference type="Rhea" id="RHEA-COMP:14570"/>
        <dbReference type="Rhea" id="RHEA-COMP:14573"/>
        <dbReference type="ChEBI" id="CHEBI:15377"/>
        <dbReference type="ChEBI" id="CHEBI:15378"/>
        <dbReference type="ChEBI" id="CHEBI:17790"/>
        <dbReference type="ChEBI" id="CHEBI:140522"/>
        <dbReference type="ChEBI" id="CHEBI:140523"/>
        <dbReference type="EC" id="3.1.1.11"/>
    </reaction>
</comment>